<dbReference type="CDD" id="cd00067">
    <property type="entry name" value="GAL4"/>
    <property type="match status" value="1"/>
</dbReference>
<dbReference type="EMBL" id="WUBL01000002">
    <property type="protein sequence ID" value="KAF2973172.1"/>
    <property type="molecule type" value="Genomic_DNA"/>
</dbReference>
<dbReference type="InterPro" id="IPR036864">
    <property type="entry name" value="Zn2-C6_fun-type_DNA-bd_sf"/>
</dbReference>
<keyword evidence="5" id="KW-1185">Reference proteome</keyword>
<evidence type="ECO:0000313" key="4">
    <source>
        <dbReference type="EMBL" id="KAF2973172.1"/>
    </source>
</evidence>
<reference evidence="4 5" key="1">
    <citation type="submission" date="2019-12" db="EMBL/GenBank/DDBJ databases">
        <title>Draft genome sequence of the ascomycete Xylaria multiplex DSM 110363.</title>
        <authorList>
            <person name="Buettner E."/>
            <person name="Kellner H."/>
        </authorList>
    </citation>
    <scope>NUCLEOTIDE SEQUENCE [LARGE SCALE GENOMIC DNA]</scope>
    <source>
        <strain evidence="4 5">DSM 110363</strain>
    </source>
</reference>
<comment type="caution">
    <text evidence="4">The sequence shown here is derived from an EMBL/GenBank/DDBJ whole genome shotgun (WGS) entry which is preliminary data.</text>
</comment>
<evidence type="ECO:0000256" key="1">
    <source>
        <dbReference type="ARBA" id="ARBA00023242"/>
    </source>
</evidence>
<dbReference type="GO" id="GO:0000981">
    <property type="term" value="F:DNA-binding transcription factor activity, RNA polymerase II-specific"/>
    <property type="evidence" value="ECO:0007669"/>
    <property type="project" value="InterPro"/>
</dbReference>
<name>A0A7C8MTA5_9PEZI</name>
<organism evidence="4 5">
    <name type="scientific">Xylaria multiplex</name>
    <dbReference type="NCBI Taxonomy" id="323545"/>
    <lineage>
        <taxon>Eukaryota</taxon>
        <taxon>Fungi</taxon>
        <taxon>Dikarya</taxon>
        <taxon>Ascomycota</taxon>
        <taxon>Pezizomycotina</taxon>
        <taxon>Sordariomycetes</taxon>
        <taxon>Xylariomycetidae</taxon>
        <taxon>Xylariales</taxon>
        <taxon>Xylariaceae</taxon>
        <taxon>Xylaria</taxon>
    </lineage>
</organism>
<dbReference type="GO" id="GO:0008270">
    <property type="term" value="F:zinc ion binding"/>
    <property type="evidence" value="ECO:0007669"/>
    <property type="project" value="InterPro"/>
</dbReference>
<keyword evidence="1" id="KW-0539">Nucleus</keyword>
<sequence>MSADAIMPLRQTCDRCRELKVRCKRGSAQAASTDVNVVLSPPCARCFRIGVVCKYSPRHRSGRHAQRGGQDEIEKHAPSDIQRLATPFSFPTDQIMHTQDIDWSWSQEFMPLGCTSEPSGGDTRPAVNMSEYAGEKGNMSISLPDGNECNQVPNDSINVAPANANPTQDSTARESSALDVFDLNTRTFRMLQSMTIGRASDVQYPSNDEMINVASCLLKIIEQLCHQINNTDSGYQGHSPSDSSSPLTQVSLDTGDTGDLGVAQHSAAQSLDLSTAIMTLACHQRIIDLFKSICSRISRRTHNDSTPTGSFSKETDATIQSREVATVCFSNAQRFMTLELLTYLLNKLDRGQAQFINALRMSSSVGSAHSSTSSAKSSDVVTTVSPSIGIGCSLDVENDINACIDPGSASVNVVGHLVMDRAMDSQRALLTQIKRAKQEVQRMDGI</sequence>
<gene>
    <name evidence="4" type="ORF">GQX73_g435</name>
</gene>
<proteinExistence type="predicted"/>
<dbReference type="InterPro" id="IPR001138">
    <property type="entry name" value="Zn2Cys6_DnaBD"/>
</dbReference>
<dbReference type="OrthoDB" id="4222821at2759"/>
<dbReference type="PROSITE" id="PS50048">
    <property type="entry name" value="ZN2_CY6_FUNGAL_2"/>
    <property type="match status" value="1"/>
</dbReference>
<evidence type="ECO:0000256" key="2">
    <source>
        <dbReference type="SAM" id="MobiDB-lite"/>
    </source>
</evidence>
<dbReference type="Gene3D" id="4.10.240.10">
    <property type="entry name" value="Zn(2)-C6 fungal-type DNA-binding domain"/>
    <property type="match status" value="1"/>
</dbReference>
<dbReference type="AlphaFoldDB" id="A0A7C8MTA5"/>
<dbReference type="Proteomes" id="UP000481858">
    <property type="component" value="Unassembled WGS sequence"/>
</dbReference>
<protein>
    <recommendedName>
        <fullName evidence="3">Zn(2)-C6 fungal-type domain-containing protein</fullName>
    </recommendedName>
</protein>
<dbReference type="InParanoid" id="A0A7C8MTA5"/>
<feature type="domain" description="Zn(2)-C6 fungal-type" evidence="3">
    <location>
        <begin position="12"/>
        <end position="55"/>
    </location>
</feature>
<feature type="region of interest" description="Disordered" evidence="2">
    <location>
        <begin position="232"/>
        <end position="251"/>
    </location>
</feature>
<accession>A0A7C8MTA5</accession>
<evidence type="ECO:0000259" key="3">
    <source>
        <dbReference type="PROSITE" id="PS50048"/>
    </source>
</evidence>
<evidence type="ECO:0000313" key="5">
    <source>
        <dbReference type="Proteomes" id="UP000481858"/>
    </source>
</evidence>
<dbReference type="SUPFAM" id="SSF57701">
    <property type="entry name" value="Zn2/Cys6 DNA-binding domain"/>
    <property type="match status" value="1"/>
</dbReference>